<reference evidence="2" key="1">
    <citation type="submission" date="2017-03" db="EMBL/GenBank/DDBJ databases">
        <title>Phytopthora megakarya and P. palmivora, two closely related causual agents of cacao black pod achieved similar genome size and gene model numbers by different mechanisms.</title>
        <authorList>
            <person name="Ali S."/>
            <person name="Shao J."/>
            <person name="Larry D.J."/>
            <person name="Kronmiller B."/>
            <person name="Shen D."/>
            <person name="Strem M.D."/>
            <person name="Melnick R.L."/>
            <person name="Guiltinan M.J."/>
            <person name="Tyler B.M."/>
            <person name="Meinhardt L.W."/>
            <person name="Bailey B.A."/>
        </authorList>
    </citation>
    <scope>NUCLEOTIDE SEQUENCE [LARGE SCALE GENOMIC DNA]</scope>
    <source>
        <strain evidence="2">zdho120</strain>
    </source>
</reference>
<protein>
    <submittedName>
        <fullName evidence="1">Uncharacterized protein</fullName>
    </submittedName>
</protein>
<evidence type="ECO:0000313" key="1">
    <source>
        <dbReference type="EMBL" id="OWZ24578.1"/>
    </source>
</evidence>
<organism evidence="1 2">
    <name type="scientific">Phytophthora megakarya</name>
    <dbReference type="NCBI Taxonomy" id="4795"/>
    <lineage>
        <taxon>Eukaryota</taxon>
        <taxon>Sar</taxon>
        <taxon>Stramenopiles</taxon>
        <taxon>Oomycota</taxon>
        <taxon>Peronosporomycetes</taxon>
        <taxon>Peronosporales</taxon>
        <taxon>Peronosporaceae</taxon>
        <taxon>Phytophthora</taxon>
    </lineage>
</organism>
<dbReference type="EMBL" id="NBNE01000008">
    <property type="protein sequence ID" value="OWZ24578.1"/>
    <property type="molecule type" value="Genomic_DNA"/>
</dbReference>
<sequence>MCAMPLEKVLRIRFDEVVVDLLQDPSGCWWLLQVKAFTLASKRPASAATVSSLSSSLSAKILSRTQSAPIRFEIGIVPTPQWKKWRCAGRYCATKNNAPESNQLIDDDVEDNKEPCGYLTKKMLRSCEFYDDFVQQQDISLAGGFTEFRSALTFHLQHRLPKRDRSQLYEPQPLCSVCIKRYHSLRQQWIGSVEASNTTIATNSTAGHHRKITLAKLNSTVTEQALLPPRNLPSLHHVPGFPLNGSYSTPALPTSNIGSCSSEQKDSVKPINYLDELAAMEEMLKEHEPSILTKTEIKFQSTAQCQTTSILPSPLFNTLSTKLSDSEDIFPKWRGVTRIEEMWQNLNFKPLETQLTNPQNDSGDMKQGYNSISLQQELTKLNCRRVFEDENYREELVNDVLSSFRSGNSNVCFAVNPHNYNPKNTHDSSEDENELAEMALHSLYIDVKLAITGSSNTLSSSLSPSSWPMRPTLCRETSGCITVKLGPV</sequence>
<evidence type="ECO:0000313" key="2">
    <source>
        <dbReference type="Proteomes" id="UP000198211"/>
    </source>
</evidence>
<dbReference type="AlphaFoldDB" id="A0A225X5N1"/>
<proteinExistence type="predicted"/>
<keyword evidence="2" id="KW-1185">Reference proteome</keyword>
<dbReference type="Proteomes" id="UP000198211">
    <property type="component" value="Unassembled WGS sequence"/>
</dbReference>
<gene>
    <name evidence="1" type="ORF">PHMEG_000322</name>
</gene>
<name>A0A225X5N1_9STRA</name>
<accession>A0A225X5N1</accession>
<dbReference type="OrthoDB" id="75211at2759"/>
<comment type="caution">
    <text evidence="1">The sequence shown here is derived from an EMBL/GenBank/DDBJ whole genome shotgun (WGS) entry which is preliminary data.</text>
</comment>